<dbReference type="EMBL" id="HBKR01010882">
    <property type="protein sequence ID" value="CAE2296037.1"/>
    <property type="molecule type" value="Transcribed_RNA"/>
</dbReference>
<name>A0A7S4KIC5_9EUKA</name>
<accession>A0A7S4KIC5</accession>
<evidence type="ECO:0000313" key="1">
    <source>
        <dbReference type="EMBL" id="CAE2296037.1"/>
    </source>
</evidence>
<proteinExistence type="predicted"/>
<dbReference type="AlphaFoldDB" id="A0A7S4KIC5"/>
<reference evidence="1" key="1">
    <citation type="submission" date="2021-01" db="EMBL/GenBank/DDBJ databases">
        <authorList>
            <person name="Corre E."/>
            <person name="Pelletier E."/>
            <person name="Niang G."/>
            <person name="Scheremetjew M."/>
            <person name="Finn R."/>
            <person name="Kale V."/>
            <person name="Holt S."/>
            <person name="Cochrane G."/>
            <person name="Meng A."/>
            <person name="Brown T."/>
            <person name="Cohen L."/>
        </authorList>
    </citation>
    <scope>NUCLEOTIDE SEQUENCE</scope>
    <source>
        <strain evidence="1">SoJaBio B1-5/56/2</strain>
    </source>
</reference>
<sequence>MKNDEYPDVVQDTPPDIELHVRVYHELACSYVVTGGEIVADCKLLIRLRPIPPDAVAQEHGANMNKNTCHVGRRVKHERLGEHKNCPRDGTICESEKYLKGFLRLGEQPWVDDA</sequence>
<organism evidence="1">
    <name type="scientific">Paramoeba aestuarina</name>
    <dbReference type="NCBI Taxonomy" id="180227"/>
    <lineage>
        <taxon>Eukaryota</taxon>
        <taxon>Amoebozoa</taxon>
        <taxon>Discosea</taxon>
        <taxon>Flabellinia</taxon>
        <taxon>Dactylopodida</taxon>
        <taxon>Paramoebidae</taxon>
        <taxon>Paramoeba</taxon>
    </lineage>
</organism>
<gene>
    <name evidence="1" type="ORF">NAES01612_LOCUS7233</name>
</gene>
<protein>
    <submittedName>
        <fullName evidence="1">Uncharacterized protein</fullName>
    </submittedName>
</protein>